<keyword evidence="1" id="KW-1185">Reference proteome</keyword>
<dbReference type="RefSeq" id="XP_012928474.1">
    <property type="nucleotide sequence ID" value="XM_013073020.1"/>
</dbReference>
<sequence>MACATAWSPADQDGFILRLLKILQLPRFKMYAQQLDSMYFLRKIKCTLGNGIMMFNTEAESRSNLSRKMAASAWDSSHRVNQ</sequence>
<dbReference type="Proteomes" id="UP000694906">
    <property type="component" value="Unplaced"/>
</dbReference>
<dbReference type="AlphaFoldDB" id="A0AAX6QVS1"/>
<organism evidence="1 2">
    <name type="scientific">Heterocephalus glaber</name>
    <name type="common">Naked mole rat</name>
    <dbReference type="NCBI Taxonomy" id="10181"/>
    <lineage>
        <taxon>Eukaryota</taxon>
        <taxon>Metazoa</taxon>
        <taxon>Chordata</taxon>
        <taxon>Craniata</taxon>
        <taxon>Vertebrata</taxon>
        <taxon>Euteleostomi</taxon>
        <taxon>Mammalia</taxon>
        <taxon>Eutheria</taxon>
        <taxon>Euarchontoglires</taxon>
        <taxon>Glires</taxon>
        <taxon>Rodentia</taxon>
        <taxon>Hystricomorpha</taxon>
        <taxon>Bathyergidae</taxon>
        <taxon>Heterocephalus</taxon>
    </lineage>
</organism>
<reference evidence="2" key="1">
    <citation type="submission" date="2025-08" db="UniProtKB">
        <authorList>
            <consortium name="RefSeq"/>
        </authorList>
    </citation>
    <scope>IDENTIFICATION</scope>
</reference>
<gene>
    <name evidence="2" type="primary">LOC101723575</name>
</gene>
<proteinExistence type="predicted"/>
<accession>A0AAX6QVS1</accession>
<name>A0AAX6QVS1_HETGA</name>
<dbReference type="GeneID" id="101723575"/>
<evidence type="ECO:0000313" key="2">
    <source>
        <dbReference type="RefSeq" id="XP_012928474.1"/>
    </source>
</evidence>
<protein>
    <submittedName>
        <fullName evidence="2">Uncharacterized protein LOC101723575 isoform X3</fullName>
    </submittedName>
</protein>
<evidence type="ECO:0000313" key="1">
    <source>
        <dbReference type="Proteomes" id="UP000694906"/>
    </source>
</evidence>